<sequence length="65" mass="6876">MNKFLVTLHIFWNDITNTEKEKGATATEYALLVAFIALAIVGGVTAFGGQLNTFFTGLGAAIGIL</sequence>
<comment type="caution">
    <text evidence="2">The sequence shown here is derived from an EMBL/GenBank/DDBJ whole genome shotgun (WGS) entry which is preliminary data.</text>
</comment>
<name>A0ABN3BQ13_9MICC</name>
<evidence type="ECO:0008006" key="4">
    <source>
        <dbReference type="Google" id="ProtNLM"/>
    </source>
</evidence>
<feature type="transmembrane region" description="Helical" evidence="1">
    <location>
        <begin position="29"/>
        <end position="48"/>
    </location>
</feature>
<dbReference type="EMBL" id="BAAAQW010000003">
    <property type="protein sequence ID" value="GAA2198714.1"/>
    <property type="molecule type" value="Genomic_DNA"/>
</dbReference>
<evidence type="ECO:0000256" key="1">
    <source>
        <dbReference type="SAM" id="Phobius"/>
    </source>
</evidence>
<gene>
    <name evidence="2" type="ORF">GCM10009849_12450</name>
</gene>
<dbReference type="Proteomes" id="UP001500432">
    <property type="component" value="Unassembled WGS sequence"/>
</dbReference>
<protein>
    <recommendedName>
        <fullName evidence="4">Flp family type IVb pilin</fullName>
    </recommendedName>
</protein>
<keyword evidence="1" id="KW-0812">Transmembrane</keyword>
<dbReference type="Pfam" id="PF04964">
    <property type="entry name" value="Flp_Fap"/>
    <property type="match status" value="1"/>
</dbReference>
<proteinExistence type="predicted"/>
<accession>A0ABN3BQ13</accession>
<dbReference type="InterPro" id="IPR007047">
    <property type="entry name" value="Flp_Fap"/>
</dbReference>
<organism evidence="2 3">
    <name type="scientific">Sinomonas flava</name>
    <dbReference type="NCBI Taxonomy" id="496857"/>
    <lineage>
        <taxon>Bacteria</taxon>
        <taxon>Bacillati</taxon>
        <taxon>Actinomycetota</taxon>
        <taxon>Actinomycetes</taxon>
        <taxon>Micrococcales</taxon>
        <taxon>Micrococcaceae</taxon>
        <taxon>Sinomonas</taxon>
    </lineage>
</organism>
<evidence type="ECO:0000313" key="3">
    <source>
        <dbReference type="Proteomes" id="UP001500432"/>
    </source>
</evidence>
<keyword evidence="1" id="KW-0472">Membrane</keyword>
<keyword evidence="3" id="KW-1185">Reference proteome</keyword>
<keyword evidence="1" id="KW-1133">Transmembrane helix</keyword>
<evidence type="ECO:0000313" key="2">
    <source>
        <dbReference type="EMBL" id="GAA2198714.1"/>
    </source>
</evidence>
<dbReference type="RefSeq" id="WP_344298799.1">
    <property type="nucleotide sequence ID" value="NZ_BAAAQW010000003.1"/>
</dbReference>
<reference evidence="2 3" key="1">
    <citation type="journal article" date="2019" name="Int. J. Syst. Evol. Microbiol.">
        <title>The Global Catalogue of Microorganisms (GCM) 10K type strain sequencing project: providing services to taxonomists for standard genome sequencing and annotation.</title>
        <authorList>
            <consortium name="The Broad Institute Genomics Platform"/>
            <consortium name="The Broad Institute Genome Sequencing Center for Infectious Disease"/>
            <person name="Wu L."/>
            <person name="Ma J."/>
        </authorList>
    </citation>
    <scope>NUCLEOTIDE SEQUENCE [LARGE SCALE GENOMIC DNA]</scope>
    <source>
        <strain evidence="2 3">JCM 16034</strain>
    </source>
</reference>